<gene>
    <name evidence="3" type="ORF">BACERE00174_00486</name>
    <name evidence="1" type="ORF">FYW06_28695</name>
    <name evidence="2" type="ORF">P6U22_28825</name>
</gene>
<reference evidence="2 6" key="3">
    <citation type="submission" date="2023-03" db="EMBL/GenBank/DDBJ databases">
        <title>Genetic diversity of Bacillus cereus sensu lato isolates from Slovenia.</title>
        <authorList>
            <person name="Abdelli M."/>
        </authorList>
    </citation>
    <scope>NUCLEOTIDE SEQUENCE [LARGE SCALE GENOMIC DNA]</scope>
    <source>
        <strain evidence="2 6">SIBC61B</strain>
    </source>
</reference>
<evidence type="ECO:0000313" key="2">
    <source>
        <dbReference type="EMBL" id="MDG0945130.1"/>
    </source>
</evidence>
<dbReference type="EMBL" id="VXCE01000049">
    <property type="protein sequence ID" value="KAA8472594.1"/>
    <property type="molecule type" value="Genomic_DNA"/>
</dbReference>
<name>A0A5M9GI82_9BACI</name>
<dbReference type="Proteomes" id="UP000325411">
    <property type="component" value="Unassembled WGS sequence"/>
</dbReference>
<reference evidence="1 5" key="2">
    <citation type="submission" date="2019-09" db="EMBL/GenBank/DDBJ databases">
        <authorList>
            <person name="Geng P."/>
            <person name="Wan X."/>
            <person name="Zhou G."/>
            <person name="Yuan Z."/>
            <person name="Hu X."/>
        </authorList>
    </citation>
    <scope>NUCLEOTIDE SEQUENCE [LARGE SCALE GENOMIC DNA]</scope>
    <source>
        <strain evidence="1 5">EFR-4</strain>
    </source>
</reference>
<reference evidence="3 4" key="1">
    <citation type="submission" date="2017-04" db="EMBL/GenBank/DDBJ databases">
        <authorList>
            <person name="Criscuolo A."/>
        </authorList>
    </citation>
    <scope>NUCLEOTIDE SEQUENCE [LARGE SCALE GENOMIC DNA]</scope>
    <source>
        <strain evidence="3">16-00174</strain>
    </source>
</reference>
<protein>
    <submittedName>
        <fullName evidence="1">Uncharacterized protein</fullName>
    </submittedName>
</protein>
<keyword evidence="6" id="KW-1185">Reference proteome</keyword>
<accession>A0A5M9GI82</accession>
<dbReference type="EMBL" id="FWYW01000040">
    <property type="protein sequence ID" value="SMD62883.1"/>
    <property type="molecule type" value="Genomic_DNA"/>
</dbReference>
<evidence type="ECO:0000313" key="1">
    <source>
        <dbReference type="EMBL" id="KAA8472594.1"/>
    </source>
</evidence>
<dbReference type="RefSeq" id="WP_000433311.1">
    <property type="nucleotide sequence ID" value="NZ_CP040879.1"/>
</dbReference>
<comment type="caution">
    <text evidence="1">The sequence shown here is derived from an EMBL/GenBank/DDBJ whole genome shotgun (WGS) entry which is preliminary data.</text>
</comment>
<evidence type="ECO:0000313" key="6">
    <source>
        <dbReference type="Proteomes" id="UP001221338"/>
    </source>
</evidence>
<evidence type="ECO:0000313" key="4">
    <source>
        <dbReference type="Proteomes" id="UP000194422"/>
    </source>
</evidence>
<sequence>MEPIIVKLSTEFNTTAKNLKDKFNEYQEKHQTETTFHNSEAPLVWIIRGCIDYFDQLDNEFLGIGNKSGIPSMQADHFANNLYRLNNAMKYLKRLWDLKEYKTLDEFNTLLDIRTLIVHSGEQLTKIESLKLEGYKDSQLWMIFSNKENDSFTQLSYFNNESLAEMDYCLEIASDKQDKSKKDNLSTVDYHIQNESFLDQRIYLKAEQVRNIVMAQIEYFITSADQVKTVKSTRKFPPIEVITDKENNKVNFDKIAELVSKDLRGGYIIESGIEHWNGFGLKRLMEYTENSSDISSKAQDLIYKRIINVMTDYWENYLDVNIPDDELPDLDIMQIFSDYTPNFDKKNYLEYEKLFTNIAPYFNTKDRNDSTDIGYLAMFIDEISRALNMKFNIDQSVDEFVCDYIIQSIKKSV</sequence>
<dbReference type="EMBL" id="JARPRV010000044">
    <property type="protein sequence ID" value="MDG0945130.1"/>
    <property type="molecule type" value="Genomic_DNA"/>
</dbReference>
<evidence type="ECO:0000313" key="3">
    <source>
        <dbReference type="EMBL" id="SMD62883.1"/>
    </source>
</evidence>
<dbReference type="AlphaFoldDB" id="A0A5M9GI82"/>
<dbReference type="Proteomes" id="UP001221338">
    <property type="component" value="Unassembled WGS sequence"/>
</dbReference>
<evidence type="ECO:0000313" key="5">
    <source>
        <dbReference type="Proteomes" id="UP000325411"/>
    </source>
</evidence>
<proteinExistence type="predicted"/>
<dbReference type="Proteomes" id="UP000194422">
    <property type="component" value="Unassembled WGS sequence"/>
</dbReference>
<organism evidence="1 5">
    <name type="scientific">Bacillus paranthracis</name>
    <dbReference type="NCBI Taxonomy" id="2026186"/>
    <lineage>
        <taxon>Bacteria</taxon>
        <taxon>Bacillati</taxon>
        <taxon>Bacillota</taxon>
        <taxon>Bacilli</taxon>
        <taxon>Bacillales</taxon>
        <taxon>Bacillaceae</taxon>
        <taxon>Bacillus</taxon>
        <taxon>Bacillus cereus group</taxon>
    </lineage>
</organism>